<name>A0A7E4UZG7_PANRE</name>
<evidence type="ECO:0000313" key="3">
    <source>
        <dbReference type="WBParaSite" id="Pan_g14562.t1"/>
    </source>
</evidence>
<keyword evidence="2" id="KW-1185">Reference proteome</keyword>
<dbReference type="WBParaSite" id="Pan_g14562.t1">
    <property type="protein sequence ID" value="Pan_g14562.t1"/>
    <property type="gene ID" value="Pan_g14562"/>
</dbReference>
<protein>
    <submittedName>
        <fullName evidence="3">Chondroitin proteoglycan 4 domain-containing protein</fullName>
    </submittedName>
</protein>
<dbReference type="PANTHER" id="PTHR34401:SF6">
    <property type="entry name" value="DUF19 DOMAIN-CONTAINING PROTEIN"/>
    <property type="match status" value="1"/>
</dbReference>
<reference evidence="3" key="2">
    <citation type="submission" date="2020-10" db="UniProtKB">
        <authorList>
            <consortium name="WormBaseParasite"/>
        </authorList>
    </citation>
    <scope>IDENTIFICATION</scope>
</reference>
<dbReference type="PANTHER" id="PTHR34401">
    <property type="entry name" value="PROTEIN CBG12388-RELATED"/>
    <property type="match status" value="1"/>
</dbReference>
<sequence length="247" mass="27538">MLQNSRILLAAAVSALLTVASVHADALDKGVRQAGLGDLLDLTIPGVTVRQCSCKEQNDCVEEIKNQVFTCADSCWFKFGKITPNPNDLKQCIESKEIIFNNFVSCVQSNMHACVPGSDGPQIPKHDILKMFQVAERKIVSQREALLHNAAIKPIRNIIETTLDFGGCTKDCFLRKNSKGFCFDRINCQPLITERRAVNTLKRCIRELDWKKEAGELCECSVTAGVTALERYCPMLKMLSQSRRGSR</sequence>
<feature type="chain" id="PRO_5028984194" evidence="1">
    <location>
        <begin position="25"/>
        <end position="247"/>
    </location>
</feature>
<keyword evidence="1" id="KW-0732">Signal</keyword>
<evidence type="ECO:0000256" key="1">
    <source>
        <dbReference type="SAM" id="SignalP"/>
    </source>
</evidence>
<evidence type="ECO:0000313" key="2">
    <source>
        <dbReference type="Proteomes" id="UP000492821"/>
    </source>
</evidence>
<dbReference type="AlphaFoldDB" id="A0A7E4UZG7"/>
<feature type="signal peptide" evidence="1">
    <location>
        <begin position="1"/>
        <end position="24"/>
    </location>
</feature>
<accession>A0A7E4UZG7</accession>
<organism evidence="2 3">
    <name type="scientific">Panagrellus redivivus</name>
    <name type="common">Microworm</name>
    <dbReference type="NCBI Taxonomy" id="6233"/>
    <lineage>
        <taxon>Eukaryota</taxon>
        <taxon>Metazoa</taxon>
        <taxon>Ecdysozoa</taxon>
        <taxon>Nematoda</taxon>
        <taxon>Chromadorea</taxon>
        <taxon>Rhabditida</taxon>
        <taxon>Tylenchina</taxon>
        <taxon>Panagrolaimomorpha</taxon>
        <taxon>Panagrolaimoidea</taxon>
        <taxon>Panagrolaimidae</taxon>
        <taxon>Panagrellus</taxon>
    </lineage>
</organism>
<dbReference type="Proteomes" id="UP000492821">
    <property type="component" value="Unassembled WGS sequence"/>
</dbReference>
<reference evidence="2" key="1">
    <citation type="journal article" date="2013" name="Genetics">
        <title>The draft genome and transcriptome of Panagrellus redivivus are shaped by the harsh demands of a free-living lifestyle.</title>
        <authorList>
            <person name="Srinivasan J."/>
            <person name="Dillman A.R."/>
            <person name="Macchietto M.G."/>
            <person name="Heikkinen L."/>
            <person name="Lakso M."/>
            <person name="Fracchia K.M."/>
            <person name="Antoshechkin I."/>
            <person name="Mortazavi A."/>
            <person name="Wong G."/>
            <person name="Sternberg P.W."/>
        </authorList>
    </citation>
    <scope>NUCLEOTIDE SEQUENCE [LARGE SCALE GENOMIC DNA]</scope>
    <source>
        <strain evidence="2">MT8872</strain>
    </source>
</reference>
<proteinExistence type="predicted"/>